<accession>A0A0S8GM02</accession>
<evidence type="ECO:0000256" key="6">
    <source>
        <dbReference type="PIRNR" id="PIRNR000071"/>
    </source>
</evidence>
<evidence type="ECO:0000313" key="10">
    <source>
        <dbReference type="Proteomes" id="UP000051096"/>
    </source>
</evidence>
<feature type="binding site" evidence="7">
    <location>
        <position position="39"/>
    </location>
    <ligand>
        <name>Fe cation</name>
        <dbReference type="ChEBI" id="CHEBI:24875"/>
    </ligand>
</feature>
<dbReference type="PATRIC" id="fig|1703780.3.peg.711"/>
<evidence type="ECO:0000256" key="1">
    <source>
        <dbReference type="ARBA" id="ARBA00005337"/>
    </source>
</evidence>
<evidence type="ECO:0000256" key="5">
    <source>
        <dbReference type="ARBA" id="ARBA00023004"/>
    </source>
</evidence>
<feature type="binding site" evidence="7">
    <location>
        <position position="6"/>
    </location>
    <ligand>
        <name>Fe cation</name>
        <dbReference type="ChEBI" id="CHEBI:24875"/>
    </ligand>
</feature>
<dbReference type="GO" id="GO:0009055">
    <property type="term" value="F:electron transfer activity"/>
    <property type="evidence" value="ECO:0007669"/>
    <property type="project" value="InterPro"/>
</dbReference>
<dbReference type="EMBL" id="LJUO01000011">
    <property type="protein sequence ID" value="KPK73323.1"/>
    <property type="molecule type" value="Genomic_DNA"/>
</dbReference>
<feature type="binding site" evidence="7">
    <location>
        <position position="9"/>
    </location>
    <ligand>
        <name>Fe cation</name>
        <dbReference type="ChEBI" id="CHEBI:24875"/>
    </ligand>
</feature>
<keyword evidence="3 6" id="KW-0479">Metal-binding</keyword>
<dbReference type="GO" id="GO:0043448">
    <property type="term" value="P:alkane catabolic process"/>
    <property type="evidence" value="ECO:0007669"/>
    <property type="project" value="TreeGrafter"/>
</dbReference>
<dbReference type="PROSITE" id="PS50903">
    <property type="entry name" value="RUBREDOXIN_LIKE"/>
    <property type="match status" value="1"/>
</dbReference>
<dbReference type="Gene3D" id="2.20.28.10">
    <property type="match status" value="1"/>
</dbReference>
<evidence type="ECO:0000256" key="4">
    <source>
        <dbReference type="ARBA" id="ARBA00022982"/>
    </source>
</evidence>
<organism evidence="9 10">
    <name type="scientific">candidate division WOR_3 bacterium SM23_60</name>
    <dbReference type="NCBI Taxonomy" id="1703780"/>
    <lineage>
        <taxon>Bacteria</taxon>
        <taxon>Bacteria division WOR-3</taxon>
    </lineage>
</organism>
<gene>
    <name evidence="9" type="ORF">AMJ87_02020</name>
</gene>
<dbReference type="AlphaFoldDB" id="A0A0S8GM02"/>
<evidence type="ECO:0000313" key="9">
    <source>
        <dbReference type="EMBL" id="KPK73323.1"/>
    </source>
</evidence>
<proteinExistence type="inferred from homology"/>
<dbReference type="GO" id="GO:0005506">
    <property type="term" value="F:iron ion binding"/>
    <property type="evidence" value="ECO:0007669"/>
    <property type="project" value="InterPro"/>
</dbReference>
<dbReference type="PROSITE" id="PS00202">
    <property type="entry name" value="RUBREDOXIN"/>
    <property type="match status" value="1"/>
</dbReference>
<dbReference type="InterPro" id="IPR024922">
    <property type="entry name" value="Rubredoxin"/>
</dbReference>
<keyword evidence="4 6" id="KW-0249">Electron transport</keyword>
<protein>
    <recommendedName>
        <fullName evidence="6">Rubredoxin</fullName>
    </recommendedName>
</protein>
<dbReference type="Proteomes" id="UP000051096">
    <property type="component" value="Unassembled WGS sequence"/>
</dbReference>
<dbReference type="FunFam" id="2.20.28.10:FF:000001">
    <property type="entry name" value="Rubredoxin"/>
    <property type="match status" value="1"/>
</dbReference>
<keyword evidence="5 6" id="KW-0408">Iron</keyword>
<dbReference type="PRINTS" id="PR00163">
    <property type="entry name" value="RUBREDOXIN"/>
</dbReference>
<keyword evidence="2 6" id="KW-0813">Transport</keyword>
<dbReference type="InterPro" id="IPR024934">
    <property type="entry name" value="Rubredoxin-like_dom"/>
</dbReference>
<evidence type="ECO:0000256" key="7">
    <source>
        <dbReference type="PIRSR" id="PIRSR000071-1"/>
    </source>
</evidence>
<comment type="similarity">
    <text evidence="1 6">Belongs to the rubredoxin family.</text>
</comment>
<dbReference type="PANTHER" id="PTHR47627">
    <property type="entry name" value="RUBREDOXIN"/>
    <property type="match status" value="1"/>
</dbReference>
<dbReference type="CDD" id="cd00730">
    <property type="entry name" value="rubredoxin"/>
    <property type="match status" value="1"/>
</dbReference>
<dbReference type="PIRSF" id="PIRSF000071">
    <property type="entry name" value="Rubredoxin"/>
    <property type="match status" value="1"/>
</dbReference>
<dbReference type="InterPro" id="IPR050526">
    <property type="entry name" value="Rubredoxin_ET"/>
</dbReference>
<feature type="binding site" evidence="7">
    <location>
        <position position="42"/>
    </location>
    <ligand>
        <name>Fe cation</name>
        <dbReference type="ChEBI" id="CHEBI:24875"/>
    </ligand>
</feature>
<feature type="domain" description="Rubredoxin-like" evidence="8">
    <location>
        <begin position="1"/>
        <end position="52"/>
    </location>
</feature>
<evidence type="ECO:0000256" key="3">
    <source>
        <dbReference type="ARBA" id="ARBA00022723"/>
    </source>
</evidence>
<dbReference type="InterPro" id="IPR024935">
    <property type="entry name" value="Rubredoxin_dom"/>
</dbReference>
<name>A0A0S8GM02_UNCW3</name>
<dbReference type="InterPro" id="IPR018527">
    <property type="entry name" value="Rubredoxin_Fe_BS"/>
</dbReference>
<sequence>MQKWRCTVCDYIYDPQEGDPDSGIESGTLFEDLPDDWVCPVCGVGKDSFEPYTEEEE</sequence>
<evidence type="ECO:0000256" key="2">
    <source>
        <dbReference type="ARBA" id="ARBA00022448"/>
    </source>
</evidence>
<comment type="cofactor">
    <cofactor evidence="6 7">
        <name>Fe(3+)</name>
        <dbReference type="ChEBI" id="CHEBI:29034"/>
    </cofactor>
    <text evidence="6 7">Binds 1 Fe(3+) ion per subunit.</text>
</comment>
<dbReference type="NCBIfam" id="NF045768">
    <property type="entry name" value="RubredRD"/>
    <property type="match status" value="1"/>
</dbReference>
<reference evidence="9 10" key="1">
    <citation type="journal article" date="2015" name="Microbiome">
        <title>Genomic resolution of linkages in carbon, nitrogen, and sulfur cycling among widespread estuary sediment bacteria.</title>
        <authorList>
            <person name="Baker B.J."/>
            <person name="Lazar C.S."/>
            <person name="Teske A.P."/>
            <person name="Dick G.J."/>
        </authorList>
    </citation>
    <scope>NUCLEOTIDE SEQUENCE [LARGE SCALE GENOMIC DNA]</scope>
    <source>
        <strain evidence="9">SM23_60</strain>
    </source>
</reference>
<dbReference type="PANTHER" id="PTHR47627:SF1">
    <property type="entry name" value="RUBREDOXIN-1-RELATED"/>
    <property type="match status" value="1"/>
</dbReference>
<dbReference type="Pfam" id="PF00301">
    <property type="entry name" value="Rubredoxin"/>
    <property type="match status" value="1"/>
</dbReference>
<comment type="caution">
    <text evidence="9">The sequence shown here is derived from an EMBL/GenBank/DDBJ whole genome shotgun (WGS) entry which is preliminary data.</text>
</comment>
<evidence type="ECO:0000259" key="8">
    <source>
        <dbReference type="PROSITE" id="PS50903"/>
    </source>
</evidence>
<dbReference type="SUPFAM" id="SSF57802">
    <property type="entry name" value="Rubredoxin-like"/>
    <property type="match status" value="1"/>
</dbReference>